<dbReference type="Gene3D" id="3.30.70.1550">
    <property type="entry name" value="Archaeal tRNA CCA-adding enzyme catalytic domain"/>
    <property type="match status" value="1"/>
</dbReference>
<feature type="binding site" evidence="10">
    <location>
        <position position="138"/>
    </location>
    <ligand>
        <name>ATP</name>
        <dbReference type="ChEBI" id="CHEBI:30616"/>
    </ligand>
</feature>
<dbReference type="PANTHER" id="PTHR39643:SF1">
    <property type="entry name" value="CCA-ADDING ENZYME"/>
    <property type="match status" value="1"/>
</dbReference>
<keyword evidence="8 10" id="KW-0460">Magnesium</keyword>
<comment type="function">
    <text evidence="10">Catalyzes the addition and repair of the essential 3'-terminal CCA sequence in tRNAs without using a nucleic acid template. Adds these three nucleotides in the order of C, C, and A to the tRNA nucleotide-73, using CTP and ATP as substrates and producing inorganic pyrophosphate. tRNA 3'-terminal CCA addition is required both for tRNA processing and repair. Also involved in tRNA surveillance by mediating tandem CCA addition to generate a CCACCA at the 3' terminus of unstable tRNAs. While stable tRNAs receive only 3'-terminal CCA, unstable tRNAs are marked with CCACCA and rapidly degraded.</text>
</comment>
<keyword evidence="5 10" id="KW-0547">Nucleotide-binding</keyword>
<name>A0ABD4TJK0_9EURY</name>
<keyword evidence="4 10" id="KW-0479">Metal-binding</keyword>
<dbReference type="Pfam" id="PF09249">
    <property type="entry name" value="tRNA_NucTransf2"/>
    <property type="match status" value="1"/>
</dbReference>
<dbReference type="SUPFAM" id="SSF81631">
    <property type="entry name" value="PAP/OAS1 substrate-binding domain"/>
    <property type="match status" value="1"/>
</dbReference>
<dbReference type="Proteomes" id="UP001524383">
    <property type="component" value="Unassembled WGS sequence"/>
</dbReference>
<reference evidence="14 15" key="1">
    <citation type="submission" date="2019-08" db="EMBL/GenBank/DDBJ databases">
        <authorList>
            <person name="Chen S.-C."/>
            <person name="Lai M.-C."/>
            <person name="You Y.-T."/>
        </authorList>
    </citation>
    <scope>NUCLEOTIDE SEQUENCE [LARGE SCALE GENOMIC DNA]</scope>
    <source>
        <strain evidence="14 15">P2F9704a</strain>
    </source>
</reference>
<keyword evidence="1 10" id="KW-0808">Transferase</keyword>
<dbReference type="AlphaFoldDB" id="A0ABD4TJK0"/>
<feature type="domain" description="Polymerase nucleotidyl transferase" evidence="11">
    <location>
        <begin position="45"/>
        <end position="138"/>
    </location>
</feature>
<dbReference type="InterPro" id="IPR011068">
    <property type="entry name" value="NuclTrfase_I-like_C"/>
</dbReference>
<dbReference type="GO" id="GO:0000049">
    <property type="term" value="F:tRNA binding"/>
    <property type="evidence" value="ECO:0007669"/>
    <property type="project" value="UniProtKB-UniRule"/>
</dbReference>
<dbReference type="EC" id="2.7.7.72" evidence="10"/>
<comment type="similarity">
    <text evidence="10">Belongs to the tRNA nucleotidyltransferase/poly(A) polymerase family. Archaeal CCA-adding enzyme subfamily.</text>
</comment>
<gene>
    <name evidence="10 14" type="primary">cca</name>
    <name evidence="14" type="ORF">FTO68_08940</name>
</gene>
<keyword evidence="2 10" id="KW-0819">tRNA processing</keyword>
<dbReference type="Gene3D" id="3.30.70.590">
    <property type="entry name" value="Poly(A) polymerase predicted RNA binding domain"/>
    <property type="match status" value="1"/>
</dbReference>
<keyword evidence="7 10" id="KW-0067">ATP-binding</keyword>
<evidence type="ECO:0000256" key="6">
    <source>
        <dbReference type="ARBA" id="ARBA00022800"/>
    </source>
</evidence>
<dbReference type="Pfam" id="PF21133">
    <property type="entry name" value="CAA_C"/>
    <property type="match status" value="1"/>
</dbReference>
<dbReference type="InterPro" id="IPR015329">
    <property type="entry name" value="tRNA_NucTransf2"/>
</dbReference>
<evidence type="ECO:0000313" key="14">
    <source>
        <dbReference type="EMBL" id="MCQ1539104.1"/>
    </source>
</evidence>
<dbReference type="InterPro" id="IPR008229">
    <property type="entry name" value="CCA-adding_arc"/>
</dbReference>
<comment type="catalytic activity">
    <reaction evidence="10">
        <text>a tRNA with a 3' CCA end + 2 CTP + ATP = a tRNA with a 3' CCACCA end + 3 diphosphate</text>
        <dbReference type="Rhea" id="RHEA:76235"/>
        <dbReference type="Rhea" id="RHEA-COMP:10468"/>
        <dbReference type="Rhea" id="RHEA-COMP:18655"/>
        <dbReference type="ChEBI" id="CHEBI:30616"/>
        <dbReference type="ChEBI" id="CHEBI:33019"/>
        <dbReference type="ChEBI" id="CHEBI:37563"/>
        <dbReference type="ChEBI" id="CHEBI:83071"/>
        <dbReference type="ChEBI" id="CHEBI:195187"/>
    </reaction>
</comment>
<dbReference type="RefSeq" id="WP_255333068.1">
    <property type="nucleotide sequence ID" value="NZ_VOTZ01000020.1"/>
</dbReference>
<dbReference type="HAMAP" id="MF_01264">
    <property type="entry name" value="CCA_arch"/>
    <property type="match status" value="1"/>
</dbReference>
<feature type="binding site" evidence="10">
    <location>
        <position position="60"/>
    </location>
    <ligand>
        <name>Mg(2+)</name>
        <dbReference type="ChEBI" id="CHEBI:18420"/>
    </ligand>
</feature>
<feature type="binding site" evidence="10">
    <location>
        <position position="157"/>
    </location>
    <ligand>
        <name>ATP</name>
        <dbReference type="ChEBI" id="CHEBI:30616"/>
    </ligand>
</feature>
<dbReference type="EMBL" id="VOTZ01000020">
    <property type="protein sequence ID" value="MCQ1539104.1"/>
    <property type="molecule type" value="Genomic_DNA"/>
</dbReference>
<feature type="binding site" evidence="10">
    <location>
        <position position="157"/>
    </location>
    <ligand>
        <name>CTP</name>
        <dbReference type="ChEBI" id="CHEBI:37563"/>
    </ligand>
</feature>
<dbReference type="GO" id="GO:0000287">
    <property type="term" value="F:magnesium ion binding"/>
    <property type="evidence" value="ECO:0007669"/>
    <property type="project" value="UniProtKB-UniRule"/>
</dbReference>
<organism evidence="14 15">
    <name type="scientific">Methanocalculus taiwanensis</name>
    <dbReference type="NCBI Taxonomy" id="106207"/>
    <lineage>
        <taxon>Archaea</taxon>
        <taxon>Methanobacteriati</taxon>
        <taxon>Methanobacteriota</taxon>
        <taxon>Stenosarchaea group</taxon>
        <taxon>Methanomicrobia</taxon>
        <taxon>Methanomicrobiales</taxon>
        <taxon>Methanocalculaceae</taxon>
        <taxon>Methanocalculus</taxon>
    </lineage>
</organism>
<keyword evidence="15" id="KW-1185">Reference proteome</keyword>
<evidence type="ECO:0000259" key="13">
    <source>
        <dbReference type="Pfam" id="PF21133"/>
    </source>
</evidence>
<dbReference type="NCBIfam" id="TIGR03671">
    <property type="entry name" value="cca_archaeal"/>
    <property type="match status" value="1"/>
</dbReference>
<evidence type="ECO:0000256" key="4">
    <source>
        <dbReference type="ARBA" id="ARBA00022723"/>
    </source>
</evidence>
<keyword evidence="6 10" id="KW-0692">RNA repair</keyword>
<dbReference type="PANTHER" id="PTHR39643">
    <property type="entry name" value="CCA-ADDING ENZYME"/>
    <property type="match status" value="1"/>
</dbReference>
<dbReference type="Gene3D" id="1.10.1410.30">
    <property type="entry name" value="CCA tRNA nucleotidyltransferase, domain 2"/>
    <property type="match status" value="1"/>
</dbReference>
<dbReference type="SUPFAM" id="SSF55003">
    <property type="entry name" value="PAP/Archaeal CCA-adding enzyme, C-terminal domain"/>
    <property type="match status" value="1"/>
</dbReference>
<dbReference type="GO" id="GO:0004810">
    <property type="term" value="F:CCA tRNA nucleotidyltransferase activity"/>
    <property type="evidence" value="ECO:0007669"/>
    <property type="project" value="UniProtKB-UniRule"/>
</dbReference>
<protein>
    <recommendedName>
        <fullName evidence="10">CCA-adding enzyme</fullName>
        <ecNumber evidence="10">2.7.7.72</ecNumber>
    </recommendedName>
    <alternativeName>
        <fullName evidence="10">CCA tRNA nucleotidyltransferase</fullName>
    </alternativeName>
    <alternativeName>
        <fullName evidence="10">tRNA CCA-pyrophosphorylase</fullName>
    </alternativeName>
    <alternativeName>
        <fullName evidence="10">tRNA adenylyl-/cytidylyl- transferase</fullName>
    </alternativeName>
    <alternativeName>
        <fullName evidence="10">tRNA nucleotidyltransferase</fullName>
    </alternativeName>
    <alternativeName>
        <fullName evidence="10">tRNA-NT</fullName>
    </alternativeName>
</protein>
<dbReference type="GO" id="GO:0042245">
    <property type="term" value="P:RNA repair"/>
    <property type="evidence" value="ECO:0007669"/>
    <property type="project" value="UniProtKB-KW"/>
</dbReference>
<dbReference type="InterPro" id="IPR043519">
    <property type="entry name" value="NT_sf"/>
</dbReference>
<dbReference type="GO" id="GO:0001680">
    <property type="term" value="P:tRNA 3'-terminal CCA addition"/>
    <property type="evidence" value="ECO:0007669"/>
    <property type="project" value="UniProtKB-UniRule"/>
</dbReference>
<dbReference type="CDD" id="cd05400">
    <property type="entry name" value="NT_2-5OAS_ClassI-CCAase"/>
    <property type="match status" value="1"/>
</dbReference>
<dbReference type="Gene3D" id="3.30.460.10">
    <property type="entry name" value="Beta Polymerase, domain 2"/>
    <property type="match status" value="1"/>
</dbReference>
<evidence type="ECO:0000256" key="2">
    <source>
        <dbReference type="ARBA" id="ARBA00022694"/>
    </source>
</evidence>
<evidence type="ECO:0000256" key="7">
    <source>
        <dbReference type="ARBA" id="ARBA00022840"/>
    </source>
</evidence>
<feature type="binding site" evidence="10">
    <location>
        <position position="138"/>
    </location>
    <ligand>
        <name>CTP</name>
        <dbReference type="ChEBI" id="CHEBI:37563"/>
    </ligand>
</feature>
<dbReference type="InterPro" id="IPR006116">
    <property type="entry name" value="NT_2-5OAS_ClassI-CCAase"/>
</dbReference>
<comment type="catalytic activity">
    <reaction evidence="10">
        <text>a tRNA precursor + 2 CTP + ATP = a tRNA with a 3' CCA end + 3 diphosphate</text>
        <dbReference type="Rhea" id="RHEA:14433"/>
        <dbReference type="Rhea" id="RHEA-COMP:10465"/>
        <dbReference type="Rhea" id="RHEA-COMP:10468"/>
        <dbReference type="ChEBI" id="CHEBI:30616"/>
        <dbReference type="ChEBI" id="CHEBI:33019"/>
        <dbReference type="ChEBI" id="CHEBI:37563"/>
        <dbReference type="ChEBI" id="CHEBI:74896"/>
        <dbReference type="ChEBI" id="CHEBI:83071"/>
        <dbReference type="EC" id="2.7.7.72"/>
    </reaction>
</comment>
<feature type="binding site" evidence="10">
    <location>
        <position position="48"/>
    </location>
    <ligand>
        <name>CTP</name>
        <dbReference type="ChEBI" id="CHEBI:37563"/>
    </ligand>
</feature>
<dbReference type="InterPro" id="IPR042090">
    <property type="entry name" value="CCA_tRNA_nucleotrans_2"/>
</dbReference>
<keyword evidence="9 10" id="KW-0694">RNA-binding</keyword>
<dbReference type="PIRSF" id="PIRSF005335">
    <property type="entry name" value="CCA_arch"/>
    <property type="match status" value="1"/>
</dbReference>
<comment type="caution">
    <text evidence="14">The sequence shown here is derived from an EMBL/GenBank/DDBJ whole genome shotgun (WGS) entry which is preliminary data.</text>
</comment>
<proteinExistence type="inferred from homology"/>
<dbReference type="Pfam" id="PF01909">
    <property type="entry name" value="NTP_transf_2"/>
    <property type="match status" value="1"/>
</dbReference>
<evidence type="ECO:0000313" key="15">
    <source>
        <dbReference type="Proteomes" id="UP001524383"/>
    </source>
</evidence>
<dbReference type="InterPro" id="IPR048833">
    <property type="entry name" value="CAA_C"/>
</dbReference>
<evidence type="ECO:0000256" key="9">
    <source>
        <dbReference type="ARBA" id="ARBA00022884"/>
    </source>
</evidence>
<comment type="subunit">
    <text evidence="10">Homodimer.</text>
</comment>
<evidence type="ECO:0000256" key="1">
    <source>
        <dbReference type="ARBA" id="ARBA00022679"/>
    </source>
</evidence>
<evidence type="ECO:0000256" key="8">
    <source>
        <dbReference type="ARBA" id="ARBA00022842"/>
    </source>
</evidence>
<keyword evidence="3 10" id="KW-0548">Nucleotidyltransferase</keyword>
<comment type="miscellaneous">
    <text evidence="10">A single active site specifically recognizes both ATP and CTP and is responsible for their addition.</text>
</comment>
<accession>A0ABD4TJK0</accession>
<dbReference type="InterPro" id="IPR002934">
    <property type="entry name" value="Polymerase_NTP_transf_dom"/>
</dbReference>
<feature type="binding site" evidence="10">
    <location>
        <position position="48"/>
    </location>
    <ligand>
        <name>ATP</name>
        <dbReference type="ChEBI" id="CHEBI:30616"/>
    </ligand>
</feature>
<feature type="binding site" evidence="10">
    <location>
        <position position="51"/>
    </location>
    <ligand>
        <name>CTP</name>
        <dbReference type="ChEBI" id="CHEBI:37563"/>
    </ligand>
</feature>
<sequence>MSRSPFEEDILSRVRPTPEEVEHLRTISDRIIAYLMECHRRPSMVVGSVARGTFVRGDRDLDIFMLFPPDLPRDDLAREGIGLGRAVVDYFGGTAVEKYAEHPYLNARIFDLDIDLVPCYHVVSAREIQSAVDRTPFHTRYIIPRIAGFVDDALLMKQFTKAGGVYGSDHMTEGFSGYLCELLVLYYGGFNQLISKAACWRPGMVIDLENHMQRSFSEPLVVVDPTDPNRNVAAALSLDQMCAFIELARAYESEPSDAFFTIHSPVSFTRSQVRLALAERGTSLYTISFPTPPYVPDTIVPQLRKSMEAIRELLERMGFSVNRNDCWMGEDRSVILFELFNDTVPPVVRHIGPPVTNGDNAGRFIRKYVEKNPLSGPFIENGRYIVEIRRSYTEAVALLSSTILLDGSLGKHVRKAMAEHGWEVARDADCWNEDLSVFLASFFERSSPAVRIMRMGGE</sequence>
<feature type="binding site" evidence="10">
    <location>
        <position position="115"/>
    </location>
    <ligand>
        <name>Mg(2+)</name>
        <dbReference type="ChEBI" id="CHEBI:18420"/>
    </ligand>
</feature>
<feature type="binding site" evidence="10">
    <location>
        <position position="166"/>
    </location>
    <ligand>
        <name>ATP</name>
        <dbReference type="ChEBI" id="CHEBI:30616"/>
    </ligand>
</feature>
<feature type="domain" description="tRNA nucleotidyltransferase substrate binding" evidence="12">
    <location>
        <begin position="151"/>
        <end position="261"/>
    </location>
</feature>
<feature type="binding site" evidence="10">
    <location>
        <position position="166"/>
    </location>
    <ligand>
        <name>CTP</name>
        <dbReference type="ChEBI" id="CHEBI:37563"/>
    </ligand>
</feature>
<evidence type="ECO:0000256" key="5">
    <source>
        <dbReference type="ARBA" id="ARBA00022741"/>
    </source>
</evidence>
<comment type="cofactor">
    <cofactor evidence="10">
        <name>Mg(2+)</name>
        <dbReference type="ChEBI" id="CHEBI:18420"/>
    </cofactor>
</comment>
<evidence type="ECO:0000259" key="11">
    <source>
        <dbReference type="Pfam" id="PF01909"/>
    </source>
</evidence>
<dbReference type="SUPFAM" id="SSF81301">
    <property type="entry name" value="Nucleotidyltransferase"/>
    <property type="match status" value="1"/>
</dbReference>
<feature type="binding site" evidence="10">
    <location>
        <position position="62"/>
    </location>
    <ligand>
        <name>Mg(2+)</name>
        <dbReference type="ChEBI" id="CHEBI:18420"/>
    </ligand>
</feature>
<feature type="binding site" evidence="10">
    <location>
        <position position="51"/>
    </location>
    <ligand>
        <name>ATP</name>
        <dbReference type="ChEBI" id="CHEBI:30616"/>
    </ligand>
</feature>
<evidence type="ECO:0000259" key="12">
    <source>
        <dbReference type="Pfam" id="PF09249"/>
    </source>
</evidence>
<feature type="domain" description="CCA-adding enzyme C-terminal" evidence="13">
    <location>
        <begin position="280"/>
        <end position="425"/>
    </location>
</feature>
<evidence type="ECO:0000256" key="10">
    <source>
        <dbReference type="HAMAP-Rule" id="MF_01264"/>
    </source>
</evidence>
<dbReference type="GO" id="GO:0005524">
    <property type="term" value="F:ATP binding"/>
    <property type="evidence" value="ECO:0007669"/>
    <property type="project" value="UniProtKB-UniRule"/>
</dbReference>
<evidence type="ECO:0000256" key="3">
    <source>
        <dbReference type="ARBA" id="ARBA00022695"/>
    </source>
</evidence>